<dbReference type="PIRSF" id="PIRSF026508">
    <property type="entry name" value="TelA"/>
    <property type="match status" value="1"/>
</dbReference>
<dbReference type="InterPro" id="IPR008863">
    <property type="entry name" value="Toxic_anion-R_TelA"/>
</dbReference>
<accession>A0A7X8C581</accession>
<dbReference type="Proteomes" id="UP000541058">
    <property type="component" value="Unassembled WGS sequence"/>
</dbReference>
<evidence type="ECO:0000313" key="4">
    <source>
        <dbReference type="EMBL" id="NLJ19201.1"/>
    </source>
</evidence>
<protein>
    <submittedName>
        <fullName evidence="4">Toxic anion resistance protein</fullName>
    </submittedName>
</protein>
<evidence type="ECO:0000256" key="1">
    <source>
        <dbReference type="ARBA" id="ARBA00005541"/>
    </source>
</evidence>
<dbReference type="AlphaFoldDB" id="A0A7X8C581"/>
<evidence type="ECO:0000256" key="3">
    <source>
        <dbReference type="SAM" id="Coils"/>
    </source>
</evidence>
<dbReference type="PANTHER" id="PTHR38432">
    <property type="entry name" value="TELA-LIKE PROTEIN SAOUHSC_01408"/>
    <property type="match status" value="1"/>
</dbReference>
<gene>
    <name evidence="4" type="ORF">GX355_10105</name>
</gene>
<sequence length="387" mass="44396">MTKISLDELMSQAQVDKANTEITENLEEKFEVLDEASRKKVDTIKEKINLRDSQLSSMFGANAQKSLAGFSETILSQVRAHDLGEVGNLMTDLVVNVENFDANFDNKGLLAKIPFINKAKKSIDKYLARYDVVEKQIDKIEAKLETSRMEMLKDISMYDKLYDENLKYFEELQLYIVAGEEVIKDMRDNQLPTLLKEAEAKEDSMALQVVNDFKESIDRFEKRIFDLKTSKTLAIQTAPQIKLIQNNDKLLVDKVTDAINNVIPLWKSQVVIALGMEKQRRVLELERQVSDTANELLRKNADKLRHNSVEIAEEAERSIVDIDTVKHVNQQLIETIRETMAIHENAKKARTEAEKELFTVENELKTAIAETIYQDNRGERRDVTPQA</sequence>
<dbReference type="Pfam" id="PF05816">
    <property type="entry name" value="TelA"/>
    <property type="match status" value="1"/>
</dbReference>
<dbReference type="EMBL" id="JAAYSM010000365">
    <property type="protein sequence ID" value="NLJ19201.1"/>
    <property type="molecule type" value="Genomic_DNA"/>
</dbReference>
<reference evidence="4 5" key="1">
    <citation type="journal article" date="2020" name="Biotechnol. Biofuels">
        <title>New insights from the biogas microbiome by comprehensive genome-resolved metagenomics of nearly 1600 species originating from multiple anaerobic digesters.</title>
        <authorList>
            <person name="Campanaro S."/>
            <person name="Treu L."/>
            <person name="Rodriguez-R L.M."/>
            <person name="Kovalovszki A."/>
            <person name="Ziels R.M."/>
            <person name="Maus I."/>
            <person name="Zhu X."/>
            <person name="Kougias P.G."/>
            <person name="Basile A."/>
            <person name="Luo G."/>
            <person name="Schluter A."/>
            <person name="Konstantinidis K.T."/>
            <person name="Angelidaki I."/>
        </authorList>
    </citation>
    <scope>NUCLEOTIDE SEQUENCE [LARGE SCALE GENOMIC DNA]</scope>
    <source>
        <strain evidence="4">AS23ysBPME_34</strain>
    </source>
</reference>
<dbReference type="RefSeq" id="WP_276649568.1">
    <property type="nucleotide sequence ID" value="NZ_JAAYSM010000365.1"/>
</dbReference>
<evidence type="ECO:0000256" key="2">
    <source>
        <dbReference type="PIRNR" id="PIRNR026508"/>
    </source>
</evidence>
<comment type="similarity">
    <text evidence="1 2">Belongs to the TelA family.</text>
</comment>
<feature type="coiled-coil region" evidence="3">
    <location>
        <begin position="294"/>
        <end position="370"/>
    </location>
</feature>
<feature type="coiled-coil region" evidence="3">
    <location>
        <begin position="116"/>
        <end position="150"/>
    </location>
</feature>
<proteinExistence type="inferred from homology"/>
<evidence type="ECO:0000313" key="5">
    <source>
        <dbReference type="Proteomes" id="UP000541058"/>
    </source>
</evidence>
<comment type="caution">
    <text evidence="4">The sequence shown here is derived from an EMBL/GenBank/DDBJ whole genome shotgun (WGS) entry which is preliminary data.</text>
</comment>
<dbReference type="PANTHER" id="PTHR38432:SF1">
    <property type="entry name" value="TELA-LIKE PROTEIN SAOUHSC_01408"/>
    <property type="match status" value="1"/>
</dbReference>
<name>A0A7X8C581_9LACT</name>
<keyword evidence="3" id="KW-0175">Coiled coil</keyword>
<organism evidence="4 5">
    <name type="scientific">Globicatella sulfidifaciens</name>
    <dbReference type="NCBI Taxonomy" id="136093"/>
    <lineage>
        <taxon>Bacteria</taxon>
        <taxon>Bacillati</taxon>
        <taxon>Bacillota</taxon>
        <taxon>Bacilli</taxon>
        <taxon>Lactobacillales</taxon>
        <taxon>Aerococcaceae</taxon>
        <taxon>Globicatella</taxon>
    </lineage>
</organism>